<dbReference type="SMART" id="SM01336">
    <property type="entry name" value="zf-PARP"/>
    <property type="match status" value="2"/>
</dbReference>
<evidence type="ECO:0000313" key="9">
    <source>
        <dbReference type="Proteomes" id="UP001187531"/>
    </source>
</evidence>
<evidence type="ECO:0000313" key="8">
    <source>
        <dbReference type="EMBL" id="KAK2724376.1"/>
    </source>
</evidence>
<dbReference type="Pfam" id="PF00645">
    <property type="entry name" value="zf-PARP"/>
    <property type="match status" value="2"/>
</dbReference>
<keyword evidence="2" id="KW-0479">Metal-binding</keyword>
<keyword evidence="9" id="KW-1185">Reference proteome</keyword>
<dbReference type="PROSITE" id="PS50064">
    <property type="entry name" value="ZF_PARP_2"/>
    <property type="match status" value="2"/>
</dbReference>
<reference evidence="8" key="1">
    <citation type="submission" date="2023-07" db="EMBL/GenBank/DDBJ databases">
        <title>Chromosome-level genome assembly of Artemia franciscana.</title>
        <authorList>
            <person name="Jo E."/>
        </authorList>
    </citation>
    <scope>NUCLEOTIDE SEQUENCE</scope>
    <source>
        <tissue evidence="8">Whole body</tissue>
    </source>
</reference>
<feature type="region of interest" description="Disordered" evidence="6">
    <location>
        <begin position="201"/>
        <end position="276"/>
    </location>
</feature>
<evidence type="ECO:0000256" key="4">
    <source>
        <dbReference type="ARBA" id="ARBA00022833"/>
    </source>
</evidence>
<evidence type="ECO:0000256" key="3">
    <source>
        <dbReference type="ARBA" id="ARBA00022771"/>
    </source>
</evidence>
<dbReference type="GO" id="GO:0006281">
    <property type="term" value="P:DNA repair"/>
    <property type="evidence" value="ECO:0007669"/>
    <property type="project" value="TreeGrafter"/>
</dbReference>
<evidence type="ECO:0000256" key="5">
    <source>
        <dbReference type="ARBA" id="ARBA00023242"/>
    </source>
</evidence>
<gene>
    <name evidence="8" type="ORF">QYM36_001029</name>
</gene>
<feature type="compositionally biased region" description="Basic and acidic residues" evidence="6">
    <location>
        <begin position="231"/>
        <end position="263"/>
    </location>
</feature>
<keyword evidence="5" id="KW-0539">Nucleus</keyword>
<dbReference type="PANTHER" id="PTHR12083">
    <property type="entry name" value="BIFUNCTIONAL POLYNUCLEOTIDE PHOSPHATASE/KINASE"/>
    <property type="match status" value="1"/>
</dbReference>
<feature type="domain" description="PARP-type" evidence="7">
    <location>
        <begin position="10"/>
        <end position="88"/>
    </location>
</feature>
<proteinExistence type="predicted"/>
<name>A0AA88LHN7_ARTSF</name>
<evidence type="ECO:0000259" key="7">
    <source>
        <dbReference type="PROSITE" id="PS50064"/>
    </source>
</evidence>
<dbReference type="GO" id="GO:0046404">
    <property type="term" value="F:ATP-dependent polydeoxyribonucleotide 5'-hydroxyl-kinase activity"/>
    <property type="evidence" value="ECO:0007669"/>
    <property type="project" value="TreeGrafter"/>
</dbReference>
<dbReference type="AlphaFoldDB" id="A0AA88LHN7"/>
<feature type="domain" description="PARP-type" evidence="7">
    <location>
        <begin position="116"/>
        <end position="205"/>
    </location>
</feature>
<evidence type="ECO:0000256" key="2">
    <source>
        <dbReference type="ARBA" id="ARBA00022723"/>
    </source>
</evidence>
<accession>A0AA88LHN7</accession>
<protein>
    <recommendedName>
        <fullName evidence="7">PARP-type domain-containing protein</fullName>
    </recommendedName>
</protein>
<dbReference type="InterPro" id="IPR001510">
    <property type="entry name" value="Znf_PARP"/>
</dbReference>
<dbReference type="GO" id="GO:0005634">
    <property type="term" value="C:nucleus"/>
    <property type="evidence" value="ECO:0007669"/>
    <property type="project" value="UniProtKB-SubCell"/>
</dbReference>
<dbReference type="Proteomes" id="UP001187531">
    <property type="component" value="Unassembled WGS sequence"/>
</dbReference>
<feature type="compositionally biased region" description="Basic and acidic residues" evidence="6">
    <location>
        <begin position="211"/>
        <end position="223"/>
    </location>
</feature>
<dbReference type="SUPFAM" id="SSF57716">
    <property type="entry name" value="Glucocorticoid receptor-like (DNA-binding domain)"/>
    <property type="match status" value="2"/>
</dbReference>
<comment type="caution">
    <text evidence="8">The sequence shown here is derived from an EMBL/GenBank/DDBJ whole genome shotgun (WGS) entry which is preliminary data.</text>
</comment>
<dbReference type="Gene3D" id="3.30.1740.10">
    <property type="entry name" value="Zinc finger, PARP-type"/>
    <property type="match status" value="2"/>
</dbReference>
<keyword evidence="4" id="KW-0862">Zinc</keyword>
<dbReference type="GO" id="GO:0003690">
    <property type="term" value="F:double-stranded DNA binding"/>
    <property type="evidence" value="ECO:0007669"/>
    <property type="project" value="TreeGrafter"/>
</dbReference>
<evidence type="ECO:0000256" key="1">
    <source>
        <dbReference type="ARBA" id="ARBA00004123"/>
    </source>
</evidence>
<organism evidence="8 9">
    <name type="scientific">Artemia franciscana</name>
    <name type="common">Brine shrimp</name>
    <name type="synonym">Artemia sanfranciscana</name>
    <dbReference type="NCBI Taxonomy" id="6661"/>
    <lineage>
        <taxon>Eukaryota</taxon>
        <taxon>Metazoa</taxon>
        <taxon>Ecdysozoa</taxon>
        <taxon>Arthropoda</taxon>
        <taxon>Crustacea</taxon>
        <taxon>Branchiopoda</taxon>
        <taxon>Anostraca</taxon>
        <taxon>Artemiidae</taxon>
        <taxon>Artemia</taxon>
    </lineage>
</organism>
<dbReference type="PANTHER" id="PTHR12083:SF9">
    <property type="entry name" value="BIFUNCTIONAL POLYNUCLEOTIDE PHOSPHATASE_KINASE"/>
    <property type="match status" value="1"/>
</dbReference>
<evidence type="ECO:0000256" key="6">
    <source>
        <dbReference type="SAM" id="MobiDB-lite"/>
    </source>
</evidence>
<dbReference type="GO" id="GO:0008270">
    <property type="term" value="F:zinc ion binding"/>
    <property type="evidence" value="ECO:0007669"/>
    <property type="project" value="UniProtKB-KW"/>
</dbReference>
<keyword evidence="3" id="KW-0863">Zinc-finger</keyword>
<sequence length="276" mass="31716">MSDTEDESLLTAEYAKSSRSKCKLCEDPIEQGDLRLGVKVQSSKLDRKITSWYHLDCFFVRQRPKGTFDISGFENLRPEHQTAIEDRISGKVIPALPEEVKKRVGERGEKLKLRDYKVEYATTGRSKCRKCVENIDRGDIRLSKRGYSPERAKMFGPQDRFYHVDCFAKNRRELDFTESAETIPGFDQLSMEDKNLLKEKLPDLQEGDDKEDIKEEEQDKTGVENEESLEEPEHKGEEPEGKKLKSDDSKETTAEKEPTKADSQEELGDVEANRAD</sequence>
<dbReference type="EMBL" id="JAVRJZ010000003">
    <property type="protein sequence ID" value="KAK2724376.1"/>
    <property type="molecule type" value="Genomic_DNA"/>
</dbReference>
<dbReference type="InterPro" id="IPR036957">
    <property type="entry name" value="Znf_PARP_sf"/>
</dbReference>
<dbReference type="GO" id="GO:0046403">
    <property type="term" value="F:polynucleotide 3'-phosphatase activity"/>
    <property type="evidence" value="ECO:0007669"/>
    <property type="project" value="TreeGrafter"/>
</dbReference>
<comment type="subcellular location">
    <subcellularLocation>
        <location evidence="1">Nucleus</location>
    </subcellularLocation>
</comment>